<dbReference type="EMBL" id="LRGB01000024">
    <property type="protein sequence ID" value="KZS21444.1"/>
    <property type="molecule type" value="Genomic_DNA"/>
</dbReference>
<sequence length="163" mass="18707">MFGYVIASTVWNKLLFGGEALIWDVICQLLVEMAKENGLDQHFIPHSSLESCCAHSCSGTFSSFQVKNNVREIYYPHEMWGLFWVTVLFPVRPKFSPFQRLLSASEKVVRHLWIARRFPLEKREQQCNDYIRCTVGRDKIVLMLVNGGVDSAVCAALFLKAFL</sequence>
<dbReference type="InterPro" id="IPR014729">
    <property type="entry name" value="Rossmann-like_a/b/a_fold"/>
</dbReference>
<proteinExistence type="predicted"/>
<dbReference type="SUPFAM" id="SSF52402">
    <property type="entry name" value="Adenine nucleotide alpha hydrolases-like"/>
    <property type="match status" value="1"/>
</dbReference>
<comment type="caution">
    <text evidence="1">The sequence shown here is derived from an EMBL/GenBank/DDBJ whole genome shotgun (WGS) entry which is preliminary data.</text>
</comment>
<evidence type="ECO:0000313" key="1">
    <source>
        <dbReference type="EMBL" id="KZS21444.1"/>
    </source>
</evidence>
<accession>A0A162SMA7</accession>
<organism evidence="1 2">
    <name type="scientific">Daphnia magna</name>
    <dbReference type="NCBI Taxonomy" id="35525"/>
    <lineage>
        <taxon>Eukaryota</taxon>
        <taxon>Metazoa</taxon>
        <taxon>Ecdysozoa</taxon>
        <taxon>Arthropoda</taxon>
        <taxon>Crustacea</taxon>
        <taxon>Branchiopoda</taxon>
        <taxon>Diplostraca</taxon>
        <taxon>Cladocera</taxon>
        <taxon>Anomopoda</taxon>
        <taxon>Daphniidae</taxon>
        <taxon>Daphnia</taxon>
    </lineage>
</organism>
<keyword evidence="2" id="KW-1185">Reference proteome</keyword>
<dbReference type="Proteomes" id="UP000076858">
    <property type="component" value="Unassembled WGS sequence"/>
</dbReference>
<protein>
    <submittedName>
        <fullName evidence="1">GMP synthase-like protein</fullName>
    </submittedName>
</protein>
<evidence type="ECO:0000313" key="2">
    <source>
        <dbReference type="Proteomes" id="UP000076858"/>
    </source>
</evidence>
<dbReference type="AlphaFoldDB" id="A0A162SMA7"/>
<dbReference type="Gene3D" id="3.40.50.620">
    <property type="entry name" value="HUPs"/>
    <property type="match status" value="1"/>
</dbReference>
<reference evidence="1 2" key="1">
    <citation type="submission" date="2016-03" db="EMBL/GenBank/DDBJ databases">
        <title>EvidentialGene: Evidence-directed Construction of Genes on Genomes.</title>
        <authorList>
            <person name="Gilbert D.G."/>
            <person name="Choi J.-H."/>
            <person name="Mockaitis K."/>
            <person name="Colbourne J."/>
            <person name="Pfrender M."/>
        </authorList>
    </citation>
    <scope>NUCLEOTIDE SEQUENCE [LARGE SCALE GENOMIC DNA]</scope>
    <source>
        <strain evidence="1 2">Xinb3</strain>
        <tissue evidence="1">Complete organism</tissue>
    </source>
</reference>
<gene>
    <name evidence="1" type="ORF">APZ42_011398</name>
</gene>
<name>A0A162SMA7_9CRUS</name>